<evidence type="ECO:0000313" key="3">
    <source>
        <dbReference type="Proteomes" id="UP000789595"/>
    </source>
</evidence>
<dbReference type="InterPro" id="IPR008658">
    <property type="entry name" value="KAP3"/>
</dbReference>
<dbReference type="GO" id="GO:0019894">
    <property type="term" value="F:kinesin binding"/>
    <property type="evidence" value="ECO:0007669"/>
    <property type="project" value="InterPro"/>
</dbReference>
<accession>A0A8J2SG69</accession>
<dbReference type="Proteomes" id="UP000789595">
    <property type="component" value="Unassembled WGS sequence"/>
</dbReference>
<dbReference type="PANTHER" id="PTHR15605:SF2">
    <property type="entry name" value="KINESIN-ASSOCIATED PROTEIN 3"/>
    <property type="match status" value="1"/>
</dbReference>
<keyword evidence="3" id="KW-1185">Reference proteome</keyword>
<sequence>MPRRDDEEENETRAKRKVHPGLIEADNEEVAIVVHFETSEPPSKLRTPHVRRLRLKTLDERSDPEKIADDVMRKCKYIPSSKRRVVEMLVANLQDHLARNDDARQNAQDARERRRRKETNTSERASIDDVDDYVELLYEGDIDTKIKGTSLVLSLCGRVGDLEHLVQHQTLMGALARVLQEDGKKSTEVAYNVLRVFLSFSNFVEMHQLLAQHRVGSVCLEVVAFETDRITHHSKESEKRELERARHNEMKESSDKDERRARRARQRSDKALYVALHVLLNLGEDSGVEHKMVRRRLVHHLASILTHATSAPLLVLTAVFLTRLARYAENKDTMVKLDVSGRGARFLGCGHRDLVVSLLRLSANLSFDKDAREQMVSRSYVPTLVKLLKEHHRYRGPSLKVLYHLSADDRCRGMFAYAGAVPIILQLVLKFPPDRCVARELAALICNLTLHASCAEILCSQQRGLTALIDRISSTQDAPLAKTLRNLTQWSLIEQENNNLDVSQYKRRGLWARHVDNIVSLAKKADDRHDLLVEALGALGNLTQYDLPRATTWKDLVDDHDLCGFLARLLTPGFARHDVVLEVVNVVSAMAADEGAGSVVASSGLARALEEVWRDKADDAEVVLQLLVAYGKLFAFKSVHDELLYNSRVLLDVMDCLENENPVIAHRADACLDLVCEHDRQADGDFGDLGSQVRKRRFQSFNKAYLQKTELSTGVYGRRNYPSPSNSDGESESASPTPYKRGEAKYSDSDSQEEKYDDSGEGKGWD</sequence>
<dbReference type="InterPro" id="IPR011989">
    <property type="entry name" value="ARM-like"/>
</dbReference>
<reference evidence="2" key="1">
    <citation type="submission" date="2021-11" db="EMBL/GenBank/DDBJ databases">
        <authorList>
            <consortium name="Genoscope - CEA"/>
            <person name="William W."/>
        </authorList>
    </citation>
    <scope>NUCLEOTIDE SEQUENCE</scope>
</reference>
<proteinExistence type="predicted"/>
<dbReference type="Pfam" id="PF05804">
    <property type="entry name" value="KAP"/>
    <property type="match status" value="1"/>
</dbReference>
<dbReference type="AlphaFoldDB" id="A0A8J2SG69"/>
<dbReference type="EMBL" id="CAKKNE010000002">
    <property type="protein sequence ID" value="CAH0369438.1"/>
    <property type="molecule type" value="Genomic_DNA"/>
</dbReference>
<dbReference type="GO" id="GO:0016939">
    <property type="term" value="C:kinesin II complex"/>
    <property type="evidence" value="ECO:0007669"/>
    <property type="project" value="TreeGrafter"/>
</dbReference>
<dbReference type="Gene3D" id="1.25.10.10">
    <property type="entry name" value="Leucine-rich Repeat Variant"/>
    <property type="match status" value="2"/>
</dbReference>
<feature type="region of interest" description="Disordered" evidence="1">
    <location>
        <begin position="99"/>
        <end position="124"/>
    </location>
</feature>
<dbReference type="GO" id="GO:0005930">
    <property type="term" value="C:axoneme"/>
    <property type="evidence" value="ECO:0007669"/>
    <property type="project" value="TreeGrafter"/>
</dbReference>
<name>A0A8J2SG69_9STRA</name>
<evidence type="ECO:0000256" key="1">
    <source>
        <dbReference type="SAM" id="MobiDB-lite"/>
    </source>
</evidence>
<organism evidence="2 3">
    <name type="scientific">Pelagomonas calceolata</name>
    <dbReference type="NCBI Taxonomy" id="35677"/>
    <lineage>
        <taxon>Eukaryota</taxon>
        <taxon>Sar</taxon>
        <taxon>Stramenopiles</taxon>
        <taxon>Ochrophyta</taxon>
        <taxon>Pelagophyceae</taxon>
        <taxon>Pelagomonadales</taxon>
        <taxon>Pelagomonadaceae</taxon>
        <taxon>Pelagomonas</taxon>
    </lineage>
</organism>
<dbReference type="GO" id="GO:0035869">
    <property type="term" value="C:ciliary transition zone"/>
    <property type="evidence" value="ECO:0007669"/>
    <property type="project" value="TreeGrafter"/>
</dbReference>
<feature type="compositionally biased region" description="Basic and acidic residues" evidence="1">
    <location>
        <begin position="740"/>
        <end position="766"/>
    </location>
</feature>
<feature type="compositionally biased region" description="Polar residues" evidence="1">
    <location>
        <begin position="722"/>
        <end position="736"/>
    </location>
</feature>
<feature type="region of interest" description="Disordered" evidence="1">
    <location>
        <begin position="234"/>
        <end position="264"/>
    </location>
</feature>
<comment type="caution">
    <text evidence="2">The sequence shown here is derived from an EMBL/GenBank/DDBJ whole genome shotgun (WGS) entry which is preliminary data.</text>
</comment>
<dbReference type="GO" id="GO:0007018">
    <property type="term" value="P:microtubule-based movement"/>
    <property type="evidence" value="ECO:0007669"/>
    <property type="project" value="TreeGrafter"/>
</dbReference>
<feature type="region of interest" description="Disordered" evidence="1">
    <location>
        <begin position="715"/>
        <end position="766"/>
    </location>
</feature>
<dbReference type="OrthoDB" id="10265679at2759"/>
<dbReference type="SMART" id="SM01297">
    <property type="entry name" value="KAP"/>
    <property type="match status" value="1"/>
</dbReference>
<dbReference type="GO" id="GO:0044782">
    <property type="term" value="P:cilium organization"/>
    <property type="evidence" value="ECO:0007669"/>
    <property type="project" value="TreeGrafter"/>
</dbReference>
<dbReference type="PANTHER" id="PTHR15605">
    <property type="entry name" value="KINESIN-ASSOCIATED PROTEINS"/>
    <property type="match status" value="1"/>
</dbReference>
<evidence type="ECO:0008006" key="4">
    <source>
        <dbReference type="Google" id="ProtNLM"/>
    </source>
</evidence>
<gene>
    <name evidence="2" type="ORF">PECAL_2P25600</name>
</gene>
<evidence type="ECO:0000313" key="2">
    <source>
        <dbReference type="EMBL" id="CAH0369438.1"/>
    </source>
</evidence>
<dbReference type="SUPFAM" id="SSF48371">
    <property type="entry name" value="ARM repeat"/>
    <property type="match status" value="1"/>
</dbReference>
<protein>
    <recommendedName>
        <fullName evidence="4">Kinesin-associated protein 3</fullName>
    </recommendedName>
</protein>
<dbReference type="InterPro" id="IPR016024">
    <property type="entry name" value="ARM-type_fold"/>
</dbReference>